<keyword evidence="4" id="KW-1185">Reference proteome</keyword>
<reference evidence="3 4" key="1">
    <citation type="submission" date="2016-09" db="EMBL/GenBank/DDBJ databases">
        <title>Extensive genetic diversity and differential bi-allelic expression allows diatom success in the polar Southern Ocean.</title>
        <authorList>
            <consortium name="DOE Joint Genome Institute"/>
            <person name="Mock T."/>
            <person name="Otillar R.P."/>
            <person name="Strauss J."/>
            <person name="Dupont C."/>
            <person name="Frickenhaus S."/>
            <person name="Maumus F."/>
            <person name="Mcmullan M."/>
            <person name="Sanges R."/>
            <person name="Schmutz J."/>
            <person name="Toseland A."/>
            <person name="Valas R."/>
            <person name="Veluchamy A."/>
            <person name="Ward B.J."/>
            <person name="Allen A."/>
            <person name="Barry K."/>
            <person name="Falciatore A."/>
            <person name="Ferrante M."/>
            <person name="Fortunato A.E."/>
            <person name="Gloeckner G."/>
            <person name="Gruber A."/>
            <person name="Hipkin R."/>
            <person name="Janech M."/>
            <person name="Kroth P."/>
            <person name="Leese F."/>
            <person name="Lindquist E."/>
            <person name="Lyon B.R."/>
            <person name="Martin J."/>
            <person name="Mayer C."/>
            <person name="Parker M."/>
            <person name="Quesneville H."/>
            <person name="Raymond J."/>
            <person name="Uhlig C."/>
            <person name="Valentin K.U."/>
            <person name="Worden A.Z."/>
            <person name="Armbrust E.V."/>
            <person name="Bowler C."/>
            <person name="Green B."/>
            <person name="Moulton V."/>
            <person name="Van Oosterhout C."/>
            <person name="Grigoriev I."/>
        </authorList>
    </citation>
    <scope>NUCLEOTIDE SEQUENCE [LARGE SCALE GENOMIC DNA]</scope>
    <source>
        <strain evidence="3 4">CCMP1102</strain>
    </source>
</reference>
<evidence type="ECO:0000313" key="4">
    <source>
        <dbReference type="Proteomes" id="UP000095751"/>
    </source>
</evidence>
<dbReference type="SUPFAM" id="SSF50985">
    <property type="entry name" value="RCC1/BLIP-II"/>
    <property type="match status" value="1"/>
</dbReference>
<name>A0A1E7FJC4_9STRA</name>
<dbReference type="Pfam" id="PF13540">
    <property type="entry name" value="RCC1_2"/>
    <property type="match status" value="1"/>
</dbReference>
<protein>
    <submittedName>
        <fullName evidence="3">RCC1/BLIP-II protein</fullName>
    </submittedName>
</protein>
<dbReference type="PANTHER" id="PTHR22872">
    <property type="entry name" value="BTK-BINDING PROTEIN-RELATED"/>
    <property type="match status" value="1"/>
</dbReference>
<evidence type="ECO:0000256" key="2">
    <source>
        <dbReference type="PROSITE-ProRule" id="PRU00235"/>
    </source>
</evidence>
<gene>
    <name evidence="3" type="ORF">FRACYDRAFT_155366</name>
</gene>
<dbReference type="InterPro" id="IPR000408">
    <property type="entry name" value="Reg_chr_condens"/>
</dbReference>
<proteinExistence type="predicted"/>
<dbReference type="InParanoid" id="A0A1E7FJC4"/>
<dbReference type="KEGG" id="fcy:FRACYDRAFT_155366"/>
<dbReference type="PROSITE" id="PS00626">
    <property type="entry name" value="RCC1_2"/>
    <property type="match status" value="1"/>
</dbReference>
<dbReference type="PROSITE" id="PS50012">
    <property type="entry name" value="RCC1_3"/>
    <property type="match status" value="1"/>
</dbReference>
<accession>A0A1E7FJC4</accession>
<dbReference type="InterPro" id="IPR051625">
    <property type="entry name" value="Signaling_Regulatory_Domain"/>
</dbReference>
<feature type="non-terminal residue" evidence="3">
    <location>
        <position position="79"/>
    </location>
</feature>
<dbReference type="Gene3D" id="2.130.10.30">
    <property type="entry name" value="Regulator of chromosome condensation 1/beta-lactamase-inhibitor protein II"/>
    <property type="match status" value="1"/>
</dbReference>
<dbReference type="InterPro" id="IPR009091">
    <property type="entry name" value="RCC1/BLIP-II"/>
</dbReference>
<keyword evidence="1" id="KW-0677">Repeat</keyword>
<dbReference type="OrthoDB" id="5370059at2759"/>
<evidence type="ECO:0000313" key="3">
    <source>
        <dbReference type="EMBL" id="OEU18266.1"/>
    </source>
</evidence>
<organism evidence="3 4">
    <name type="scientific">Fragilariopsis cylindrus CCMP1102</name>
    <dbReference type="NCBI Taxonomy" id="635003"/>
    <lineage>
        <taxon>Eukaryota</taxon>
        <taxon>Sar</taxon>
        <taxon>Stramenopiles</taxon>
        <taxon>Ochrophyta</taxon>
        <taxon>Bacillariophyta</taxon>
        <taxon>Bacillariophyceae</taxon>
        <taxon>Bacillariophycidae</taxon>
        <taxon>Bacillariales</taxon>
        <taxon>Bacillariaceae</taxon>
        <taxon>Fragilariopsis</taxon>
    </lineage>
</organism>
<evidence type="ECO:0000256" key="1">
    <source>
        <dbReference type="ARBA" id="ARBA00022737"/>
    </source>
</evidence>
<dbReference type="PANTHER" id="PTHR22872:SF2">
    <property type="entry name" value="INHIBITOR OF BRUTON TYROSINE KINASE"/>
    <property type="match status" value="1"/>
</dbReference>
<dbReference type="EMBL" id="KV784356">
    <property type="protein sequence ID" value="OEU18266.1"/>
    <property type="molecule type" value="Genomic_DNA"/>
</dbReference>
<feature type="repeat" description="RCC1" evidence="2">
    <location>
        <begin position="21"/>
        <end position="72"/>
    </location>
</feature>
<sequence>MNRIKQVSCGIDHTAAITETKSVLTWGSNTYGQLETGDLLFFPLPQQNSVLKGVPLVGISAGLQHAVVWTAFGAAYAWG</sequence>
<dbReference type="AlphaFoldDB" id="A0A1E7FJC4"/>
<dbReference type="Proteomes" id="UP000095751">
    <property type="component" value="Unassembled WGS sequence"/>
</dbReference>